<dbReference type="PhylomeDB" id="A0A061ALA1"/>
<evidence type="ECO:0000256" key="2">
    <source>
        <dbReference type="SAM" id="SignalP"/>
    </source>
</evidence>
<accession>A0A061ALA1</accession>
<dbReference type="OrthoDB" id="2152029at2759"/>
<feature type="signal peptide" evidence="2">
    <location>
        <begin position="1"/>
        <end position="18"/>
    </location>
</feature>
<proteinExistence type="predicted"/>
<dbReference type="AlphaFoldDB" id="A0A061ALA1"/>
<dbReference type="EMBL" id="LK052887">
    <property type="protein sequence ID" value="CDR38334.1"/>
    <property type="molecule type" value="Genomic_DNA"/>
</dbReference>
<gene>
    <name evidence="3" type="ORF">CYFA0S_02e00430g</name>
</gene>
<keyword evidence="2" id="KW-0732">Signal</keyword>
<dbReference type="Gene3D" id="3.40.50.1820">
    <property type="entry name" value="alpha/beta hydrolase"/>
    <property type="match status" value="1"/>
</dbReference>
<dbReference type="VEuPathDB" id="FungiDB:BON22_4043"/>
<keyword evidence="1" id="KW-0378">Hydrolase</keyword>
<protein>
    <submittedName>
        <fullName evidence="3">CYFA0S02e00430g1_1</fullName>
    </submittedName>
</protein>
<dbReference type="PANTHER" id="PTHR48081">
    <property type="entry name" value="AB HYDROLASE SUPERFAMILY PROTEIN C4A8.06C"/>
    <property type="match status" value="1"/>
</dbReference>
<sequence>MRLYKLSLLLLLAAAVWGAPVQHVEPGCLGTFNTSMNCSEELSADHLVEHRVVLEATRYDINDYPELTTEQVLDVKKLERKATTLTAMLRDDDFDVIKFTEALVVFITSPITRKLPVKLGASLLPKLDLYSNMVISKAFVKDWVNIPGYNKVFNVPNLEYGRARWFTEAVDRQPEDPVIFYSHGGGYLVGLYPTFVLMMNFIYKGLRNDRLSILMIDYTLTLDAPNPTQLIEYVETYNELAKTSNNIIQMGDSAGAHLALQFLRHQNYKPFKGVVPACKIQSTGGIYLSPWVNVYPDDDDGTMVTNLGKDVLTAPLMRHATDVNVPESWLRNAPFNNMYKDKIDWDSFMLKSVFVSRGQNEVLYDSITEWTKLARLDDDDIIFTDPHAIHDAAIFTPDRCDIMPEVVKYLRMLGY</sequence>
<name>A0A061ALA1_CYBFA</name>
<dbReference type="PANTHER" id="PTHR48081:SF31">
    <property type="entry name" value="STERYL ACETYL HYDROLASE MUG81-RELATED"/>
    <property type="match status" value="1"/>
</dbReference>
<dbReference type="SUPFAM" id="SSF53474">
    <property type="entry name" value="alpha/beta-Hydrolases"/>
    <property type="match status" value="1"/>
</dbReference>
<dbReference type="InterPro" id="IPR029058">
    <property type="entry name" value="AB_hydrolase_fold"/>
</dbReference>
<evidence type="ECO:0000313" key="3">
    <source>
        <dbReference type="EMBL" id="CDR38334.1"/>
    </source>
</evidence>
<reference evidence="3" key="1">
    <citation type="journal article" date="2014" name="Genome Announc.">
        <title>Genome sequence of the yeast Cyberlindnera fabianii (Hansenula fabianii).</title>
        <authorList>
            <person name="Freel K.C."/>
            <person name="Sarilar V."/>
            <person name="Neuveglise C."/>
            <person name="Devillers H."/>
            <person name="Friedrich A."/>
            <person name="Schacherer J."/>
        </authorList>
    </citation>
    <scope>NUCLEOTIDE SEQUENCE</scope>
    <source>
        <strain evidence="3">YJS4271</strain>
    </source>
</reference>
<dbReference type="InterPro" id="IPR019436">
    <property type="entry name" value="Say1-like"/>
</dbReference>
<feature type="chain" id="PRO_5001593500" evidence="2">
    <location>
        <begin position="19"/>
        <end position="415"/>
    </location>
</feature>
<organism evidence="3">
    <name type="scientific">Cyberlindnera fabianii</name>
    <name type="common">Yeast</name>
    <name type="synonym">Hansenula fabianii</name>
    <dbReference type="NCBI Taxonomy" id="36022"/>
    <lineage>
        <taxon>Eukaryota</taxon>
        <taxon>Fungi</taxon>
        <taxon>Dikarya</taxon>
        <taxon>Ascomycota</taxon>
        <taxon>Saccharomycotina</taxon>
        <taxon>Saccharomycetes</taxon>
        <taxon>Phaffomycetales</taxon>
        <taxon>Phaffomycetaceae</taxon>
        <taxon>Cyberlindnera</taxon>
    </lineage>
</organism>
<dbReference type="InterPro" id="IPR050300">
    <property type="entry name" value="GDXG_lipolytic_enzyme"/>
</dbReference>
<dbReference type="GO" id="GO:0016787">
    <property type="term" value="F:hydrolase activity"/>
    <property type="evidence" value="ECO:0007669"/>
    <property type="project" value="UniProtKB-KW"/>
</dbReference>
<dbReference type="Pfam" id="PF10340">
    <property type="entry name" value="Say1_Mug180"/>
    <property type="match status" value="1"/>
</dbReference>
<evidence type="ECO:0000256" key="1">
    <source>
        <dbReference type="ARBA" id="ARBA00022801"/>
    </source>
</evidence>